<evidence type="ECO:0000313" key="7">
    <source>
        <dbReference type="EMBL" id="NDJ92191.1"/>
    </source>
</evidence>
<evidence type="ECO:0000256" key="2">
    <source>
        <dbReference type="ARBA" id="ARBA00022692"/>
    </source>
</evidence>
<evidence type="ECO:0000256" key="4">
    <source>
        <dbReference type="ARBA" id="ARBA00022989"/>
    </source>
</evidence>
<keyword evidence="3" id="KW-0677">Repeat</keyword>
<dbReference type="InterPro" id="IPR037724">
    <property type="entry name" value="C2E_Ferlin"/>
</dbReference>
<evidence type="ECO:0000256" key="5">
    <source>
        <dbReference type="ARBA" id="ARBA00023136"/>
    </source>
</evidence>
<dbReference type="PANTHER" id="PTHR12546">
    <property type="entry name" value="FER-1-LIKE"/>
    <property type="match status" value="1"/>
</dbReference>
<dbReference type="AlphaFoldDB" id="A0A6G3ME02"/>
<proteinExistence type="predicted"/>
<evidence type="ECO:0000259" key="6">
    <source>
        <dbReference type="PROSITE" id="PS50004"/>
    </source>
</evidence>
<evidence type="ECO:0000256" key="1">
    <source>
        <dbReference type="ARBA" id="ARBA00004167"/>
    </source>
</evidence>
<reference evidence="7" key="1">
    <citation type="submission" date="2018-11" db="EMBL/GenBank/DDBJ databases">
        <title>Henneguya salminicola genome and transcriptome.</title>
        <authorList>
            <person name="Yahalomi D."/>
            <person name="Atkinson S.D."/>
            <person name="Neuhof M."/>
            <person name="Chang E.S."/>
            <person name="Philippe H."/>
            <person name="Cartwright P."/>
            <person name="Bartholomew J.L."/>
            <person name="Huchon D."/>
        </authorList>
    </citation>
    <scope>NUCLEOTIDE SEQUENCE</scope>
    <source>
        <strain evidence="7">Hz1</strain>
        <tissue evidence="7">Whole</tissue>
    </source>
</reference>
<dbReference type="PROSITE" id="PS50004">
    <property type="entry name" value="C2"/>
    <property type="match status" value="1"/>
</dbReference>
<dbReference type="CDD" id="cd04037">
    <property type="entry name" value="C2E_Ferlin"/>
    <property type="match status" value="1"/>
</dbReference>
<dbReference type="PANTHER" id="PTHR12546:SF60">
    <property type="entry name" value="MISFIRE, ISOFORM F"/>
    <property type="match status" value="1"/>
</dbReference>
<protein>
    <submittedName>
        <fullName evidence="7">Otoferlin (Trinotate prediction)</fullName>
    </submittedName>
</protein>
<evidence type="ECO:0000256" key="3">
    <source>
        <dbReference type="ARBA" id="ARBA00022737"/>
    </source>
</evidence>
<accession>A0A6G3ME02</accession>
<feature type="domain" description="C2" evidence="6">
    <location>
        <begin position="145"/>
        <end position="263"/>
    </location>
</feature>
<dbReference type="InterPro" id="IPR035892">
    <property type="entry name" value="C2_domain_sf"/>
</dbReference>
<keyword evidence="2" id="KW-0812">Transmembrane</keyword>
<dbReference type="GO" id="GO:0007009">
    <property type="term" value="P:plasma membrane organization"/>
    <property type="evidence" value="ECO:0007669"/>
    <property type="project" value="TreeGrafter"/>
</dbReference>
<dbReference type="EMBL" id="GHBP01000201">
    <property type="protein sequence ID" value="NDJ92191.1"/>
    <property type="molecule type" value="Transcribed_RNA"/>
</dbReference>
<dbReference type="SUPFAM" id="SSF49562">
    <property type="entry name" value="C2 domain (Calcium/lipid-binding domain, CaLB)"/>
    <property type="match status" value="1"/>
</dbReference>
<dbReference type="Gene3D" id="2.60.40.150">
    <property type="entry name" value="C2 domain"/>
    <property type="match status" value="1"/>
</dbReference>
<organism evidence="7">
    <name type="scientific">Henneguya salminicola</name>
    <name type="common">Myxosporean</name>
    <dbReference type="NCBI Taxonomy" id="69463"/>
    <lineage>
        <taxon>Eukaryota</taxon>
        <taxon>Metazoa</taxon>
        <taxon>Cnidaria</taxon>
        <taxon>Myxozoa</taxon>
        <taxon>Myxosporea</taxon>
        <taxon>Bivalvulida</taxon>
        <taxon>Platysporina</taxon>
        <taxon>Myxobolidae</taxon>
        <taxon>Henneguya</taxon>
    </lineage>
</organism>
<sequence>MFFIDLIHIGAPPLEEEEEVLVPESSDDKEIENTEEKIDSQLEWWLNYYATKNELEEDDKKSVFDETLTYLKFYQIKEQRPVKYFTTELENISYFKRFSDTFQTYYLNKGTENGAVQEDPESLLVAKFKGKMKLWSYPLPAEVKDNPTGTFVAFPPIEPVKFQLRLYIIKANDLHPTDADGKADSYIVVELGNTIIKDNKNYVPKNLNPYYGKSFVLNAEFPRDYLLKIKIFDFDEIGSDELIGETEVDLESRFYSKHLPSTPMPLIYSQCGAWKWRHPIEPSQILQNIVTDYGFDPPTYKNGECQVGNYIFASTSTALDSSGSKIPSNEPAALKAIQNLHLISQIGFPIVPEHIETRQLYNRAKQGISQVWMKSYEMYREV</sequence>
<keyword evidence="4" id="KW-1133">Transmembrane helix</keyword>
<keyword evidence="5" id="KW-0472">Membrane</keyword>
<dbReference type="InterPro" id="IPR000008">
    <property type="entry name" value="C2_dom"/>
</dbReference>
<comment type="subcellular location">
    <subcellularLocation>
        <location evidence="1">Membrane</location>
        <topology evidence="1">Single-pass membrane protein</topology>
    </subcellularLocation>
</comment>
<dbReference type="GO" id="GO:0016020">
    <property type="term" value="C:membrane"/>
    <property type="evidence" value="ECO:0007669"/>
    <property type="project" value="UniProtKB-SubCell"/>
</dbReference>
<dbReference type="SMART" id="SM00239">
    <property type="entry name" value="C2"/>
    <property type="match status" value="1"/>
</dbReference>
<name>A0A6G3ME02_HENSL</name>
<dbReference type="InterPro" id="IPR037721">
    <property type="entry name" value="Ferlin"/>
</dbReference>
<dbReference type="Pfam" id="PF00168">
    <property type="entry name" value="C2"/>
    <property type="match status" value="1"/>
</dbReference>